<keyword evidence="2" id="KW-1185">Reference proteome</keyword>
<gene>
    <name evidence="1" type="ORF">K435DRAFT_964033</name>
</gene>
<dbReference type="Gene3D" id="3.40.50.300">
    <property type="entry name" value="P-loop containing nucleotide triphosphate hydrolases"/>
    <property type="match status" value="1"/>
</dbReference>
<evidence type="ECO:0000313" key="1">
    <source>
        <dbReference type="EMBL" id="THV00505.1"/>
    </source>
</evidence>
<organism evidence="1 2">
    <name type="scientific">Dendrothele bispora (strain CBS 962.96)</name>
    <dbReference type="NCBI Taxonomy" id="1314807"/>
    <lineage>
        <taxon>Eukaryota</taxon>
        <taxon>Fungi</taxon>
        <taxon>Dikarya</taxon>
        <taxon>Basidiomycota</taxon>
        <taxon>Agaricomycotina</taxon>
        <taxon>Agaricomycetes</taxon>
        <taxon>Agaricomycetidae</taxon>
        <taxon>Agaricales</taxon>
        <taxon>Agaricales incertae sedis</taxon>
        <taxon>Dendrothele</taxon>
    </lineage>
</organism>
<dbReference type="InterPro" id="IPR027417">
    <property type="entry name" value="P-loop_NTPase"/>
</dbReference>
<reference evidence="1 2" key="1">
    <citation type="journal article" date="2019" name="Nat. Ecol. Evol.">
        <title>Megaphylogeny resolves global patterns of mushroom evolution.</title>
        <authorList>
            <person name="Varga T."/>
            <person name="Krizsan K."/>
            <person name="Foldi C."/>
            <person name="Dima B."/>
            <person name="Sanchez-Garcia M."/>
            <person name="Sanchez-Ramirez S."/>
            <person name="Szollosi G.J."/>
            <person name="Szarkandi J.G."/>
            <person name="Papp V."/>
            <person name="Albert L."/>
            <person name="Andreopoulos W."/>
            <person name="Angelini C."/>
            <person name="Antonin V."/>
            <person name="Barry K.W."/>
            <person name="Bougher N.L."/>
            <person name="Buchanan P."/>
            <person name="Buyck B."/>
            <person name="Bense V."/>
            <person name="Catcheside P."/>
            <person name="Chovatia M."/>
            <person name="Cooper J."/>
            <person name="Damon W."/>
            <person name="Desjardin D."/>
            <person name="Finy P."/>
            <person name="Geml J."/>
            <person name="Haridas S."/>
            <person name="Hughes K."/>
            <person name="Justo A."/>
            <person name="Karasinski D."/>
            <person name="Kautmanova I."/>
            <person name="Kiss B."/>
            <person name="Kocsube S."/>
            <person name="Kotiranta H."/>
            <person name="LaButti K.M."/>
            <person name="Lechner B.E."/>
            <person name="Liimatainen K."/>
            <person name="Lipzen A."/>
            <person name="Lukacs Z."/>
            <person name="Mihaltcheva S."/>
            <person name="Morgado L.N."/>
            <person name="Niskanen T."/>
            <person name="Noordeloos M.E."/>
            <person name="Ohm R.A."/>
            <person name="Ortiz-Santana B."/>
            <person name="Ovrebo C."/>
            <person name="Racz N."/>
            <person name="Riley R."/>
            <person name="Savchenko A."/>
            <person name="Shiryaev A."/>
            <person name="Soop K."/>
            <person name="Spirin V."/>
            <person name="Szebenyi C."/>
            <person name="Tomsovsky M."/>
            <person name="Tulloss R.E."/>
            <person name="Uehling J."/>
            <person name="Grigoriev I.V."/>
            <person name="Vagvolgyi C."/>
            <person name="Papp T."/>
            <person name="Martin F.M."/>
            <person name="Miettinen O."/>
            <person name="Hibbett D.S."/>
            <person name="Nagy L.G."/>
        </authorList>
    </citation>
    <scope>NUCLEOTIDE SEQUENCE [LARGE SCALE GENOMIC DNA]</scope>
    <source>
        <strain evidence="1 2">CBS 962.96</strain>
    </source>
</reference>
<sequence>MSLSSSILPSQVEETLAACPHGVGKSSLVSSIFNISKEQTGVQHGRAGVADINREYTSPSNPRFILHDSQGFEAGSAVNWGTVQSFIKAKCEEKELKNRLHAIWLCLETPRTGSRLLETGDQNLLRTAQELQIPVIVVFTKYDVLFNEKYNELQAEDEEKEYEELEPIAETKAAAALKERLREFTDFDFSSVSWAQVSTGKDYKDVKGRLDMLQELTRVTRKCLHNVEADLWPSWAAAQQVNARQKIYFSIQEGFKKYWRDLGENTVYEKHRLIECMARIRDDILLVWNFNDPDKLLVSQEFGSKMFEFVKEFLPEPVTTSDFSATSDYVSVAAAIVPVLGQIVAAGSMITSFAKAAYSGYQRGHSTAVCLRVYITDLTLILHHLFLATLVCEPPRPITPELVDETVRLYQNGDASRIHKDVLGAIGRVPSNPERKIADLIKFEVTGGREWDSEDHL</sequence>
<evidence type="ECO:0008006" key="3">
    <source>
        <dbReference type="Google" id="ProtNLM"/>
    </source>
</evidence>
<dbReference type="EMBL" id="ML179103">
    <property type="protein sequence ID" value="THV00505.1"/>
    <property type="molecule type" value="Genomic_DNA"/>
</dbReference>
<accession>A0A4S8MD73</accession>
<evidence type="ECO:0000313" key="2">
    <source>
        <dbReference type="Proteomes" id="UP000297245"/>
    </source>
</evidence>
<dbReference type="AlphaFoldDB" id="A0A4S8MD73"/>
<dbReference type="CDD" id="cd00882">
    <property type="entry name" value="Ras_like_GTPase"/>
    <property type="match status" value="1"/>
</dbReference>
<dbReference type="Proteomes" id="UP000297245">
    <property type="component" value="Unassembled WGS sequence"/>
</dbReference>
<dbReference type="SUPFAM" id="SSF52540">
    <property type="entry name" value="P-loop containing nucleoside triphosphate hydrolases"/>
    <property type="match status" value="1"/>
</dbReference>
<proteinExistence type="predicted"/>
<protein>
    <recommendedName>
        <fullName evidence="3">G domain-containing protein</fullName>
    </recommendedName>
</protein>
<name>A0A4S8MD73_DENBC</name>
<dbReference type="OrthoDB" id="391988at2759"/>